<reference evidence="11" key="1">
    <citation type="submission" date="2005-10" db="EMBL/GenBank/DDBJ databases">
        <authorList>
            <person name="Loftus B.J."/>
            <person name="Nene V.M."/>
            <person name="Hannick L.I."/>
            <person name="Bidwell S."/>
            <person name="Haas B."/>
            <person name="Amedeo P."/>
            <person name="Orvis J."/>
            <person name="Wortman J.R."/>
            <person name="White O.R."/>
            <person name="Salzberg S."/>
            <person name="Shumway M."/>
            <person name="Koo H."/>
            <person name="Zhao Y."/>
            <person name="Holmes M."/>
            <person name="Miller J."/>
            <person name="Schatz M."/>
            <person name="Pop M."/>
            <person name="Pai G."/>
            <person name="Utterback T."/>
            <person name="Rogers Y.-H."/>
            <person name="Kravitz S."/>
            <person name="Fraser C.M."/>
        </authorList>
    </citation>
    <scope>NUCLEOTIDE SEQUENCE</scope>
    <source>
        <strain evidence="11">Liverpool</strain>
    </source>
</reference>
<name>A0A1S7UEG0_AEDAE</name>
<protein>
    <recommendedName>
        <fullName evidence="10">Odorant receptor</fullName>
    </recommendedName>
</protein>
<keyword evidence="5 10" id="KW-0552">Olfaction</keyword>
<feature type="transmembrane region" description="Helical" evidence="10">
    <location>
        <begin position="279"/>
        <end position="298"/>
    </location>
</feature>
<dbReference type="GO" id="GO:0004984">
    <property type="term" value="F:olfactory receptor activity"/>
    <property type="evidence" value="ECO:0007669"/>
    <property type="project" value="InterPro"/>
</dbReference>
<keyword evidence="8 10" id="KW-0675">Receptor</keyword>
<comment type="caution">
    <text evidence="10">Lacks conserved residue(s) required for the propagation of feature annotation.</text>
</comment>
<dbReference type="Pfam" id="PF02949">
    <property type="entry name" value="7tm_6"/>
    <property type="match status" value="1"/>
</dbReference>
<organism evidence="11 12">
    <name type="scientific">Aedes aegypti</name>
    <name type="common">Yellowfever mosquito</name>
    <name type="synonym">Culex aegypti</name>
    <dbReference type="NCBI Taxonomy" id="7159"/>
    <lineage>
        <taxon>Eukaryota</taxon>
        <taxon>Metazoa</taxon>
        <taxon>Ecdysozoa</taxon>
        <taxon>Arthropoda</taxon>
        <taxon>Hexapoda</taxon>
        <taxon>Insecta</taxon>
        <taxon>Pterygota</taxon>
        <taxon>Neoptera</taxon>
        <taxon>Endopterygota</taxon>
        <taxon>Diptera</taxon>
        <taxon>Nematocera</taxon>
        <taxon>Culicoidea</taxon>
        <taxon>Culicidae</taxon>
        <taxon>Culicinae</taxon>
        <taxon>Aedini</taxon>
        <taxon>Aedes</taxon>
        <taxon>Stegomyia</taxon>
    </lineage>
</organism>
<dbReference type="PANTHER" id="PTHR21137:SF35">
    <property type="entry name" value="ODORANT RECEPTOR 19A-RELATED"/>
    <property type="match status" value="1"/>
</dbReference>
<dbReference type="Proteomes" id="UP000682892">
    <property type="component" value="Unassembled WGS sequence"/>
</dbReference>
<keyword evidence="2" id="KW-1003">Cell membrane</keyword>
<sequence length="387" mass="45419">MSNLTQWISLKLSRIDDPLLFHRTIDRYVGFLHWNIRTLSTRIKLLAIFLTFIYLVIAVLSIPMIDPATVPIDFYFGMWFLFGAGGSCFTQWLVLAHERHKLREVIRFLTDLQRRDRHHPMRVRSRPQILVFVVLYWAQNVGQAVYWAFTLKHTSPIQQASQFAVVKVLASWLYPPIIVMLGQMSDITQVMTFNTLLVFTVEFKILADDFRQAIDCWNVGELRECVRRHRRLLAMALVFRDKLRMYLMLTLEIYFFLITYACFVMVIQLTGNGGSRSLFTILTGFVSVVCLILFGWVCDRLEVKASDVGRQVYNSDWPSNFIYRENRALDYRLTRKNLLIVMMRAQNRIRFSCGSVLDMSLETSYQLLKLCYSAFTIMLSMIRNWSV</sequence>
<evidence type="ECO:0000256" key="7">
    <source>
        <dbReference type="ARBA" id="ARBA00023136"/>
    </source>
</evidence>
<keyword evidence="7 10" id="KW-0472">Membrane</keyword>
<feature type="transmembrane region" description="Helical" evidence="10">
    <location>
        <begin position="43"/>
        <end position="62"/>
    </location>
</feature>
<keyword evidence="3 10" id="KW-0716">Sensory transduction</keyword>
<comment type="subcellular location">
    <subcellularLocation>
        <location evidence="1 10">Cell membrane</location>
        <topology evidence="1 10">Multi-pass membrane protein</topology>
    </subcellularLocation>
</comment>
<evidence type="ECO:0000256" key="3">
    <source>
        <dbReference type="ARBA" id="ARBA00022606"/>
    </source>
</evidence>
<accession>A0A1S7UEG0</accession>
<evidence type="ECO:0000256" key="2">
    <source>
        <dbReference type="ARBA" id="ARBA00022475"/>
    </source>
</evidence>
<evidence type="ECO:0000313" key="11">
    <source>
        <dbReference type="EMBL" id="EAT34322.2"/>
    </source>
</evidence>
<feature type="transmembrane region" description="Helical" evidence="10">
    <location>
        <begin position="74"/>
        <end position="95"/>
    </location>
</feature>
<feature type="transmembrane region" description="Helical" evidence="10">
    <location>
        <begin position="245"/>
        <end position="267"/>
    </location>
</feature>
<gene>
    <name evidence="11" type="primary">GPROR75</name>
    <name evidence="11" type="ORF">AaeL_AAEL013419</name>
</gene>
<dbReference type="InterPro" id="IPR004117">
    <property type="entry name" value="7tm6_olfct_rcpt"/>
</dbReference>
<evidence type="ECO:0000256" key="8">
    <source>
        <dbReference type="ARBA" id="ARBA00023170"/>
    </source>
</evidence>
<proteinExistence type="inferred from homology"/>
<evidence type="ECO:0000256" key="9">
    <source>
        <dbReference type="ARBA" id="ARBA00023224"/>
    </source>
</evidence>
<evidence type="ECO:0000256" key="6">
    <source>
        <dbReference type="ARBA" id="ARBA00022989"/>
    </source>
</evidence>
<feature type="transmembrane region" description="Helical" evidence="10">
    <location>
        <begin position="129"/>
        <end position="149"/>
    </location>
</feature>
<evidence type="ECO:0000256" key="10">
    <source>
        <dbReference type="RuleBase" id="RU351113"/>
    </source>
</evidence>
<evidence type="ECO:0000256" key="1">
    <source>
        <dbReference type="ARBA" id="ARBA00004651"/>
    </source>
</evidence>
<dbReference type="GO" id="GO:0005549">
    <property type="term" value="F:odorant binding"/>
    <property type="evidence" value="ECO:0007669"/>
    <property type="project" value="InterPro"/>
</dbReference>
<dbReference type="EMBL" id="CH478028">
    <property type="protein sequence ID" value="EAT34322.2"/>
    <property type="molecule type" value="Genomic_DNA"/>
</dbReference>
<feature type="transmembrane region" description="Helical" evidence="10">
    <location>
        <begin position="161"/>
        <end position="181"/>
    </location>
</feature>
<dbReference type="AlphaFoldDB" id="A0A1S7UEG0"/>
<keyword evidence="6 10" id="KW-1133">Transmembrane helix</keyword>
<evidence type="ECO:0000256" key="4">
    <source>
        <dbReference type="ARBA" id="ARBA00022692"/>
    </source>
</evidence>
<comment type="similarity">
    <text evidence="10">Belongs to the insect chemoreceptor superfamily. Heteromeric odorant receptor channel (TC 1.A.69) family.</text>
</comment>
<reference evidence="11" key="2">
    <citation type="journal article" date="2007" name="Science">
        <title>Genome sequence of Aedes aegypti, a major arbovirus vector.</title>
        <authorList>
            <person name="Nene V."/>
            <person name="Wortman J.R."/>
            <person name="Lawson D."/>
            <person name="Haas B."/>
            <person name="Kodira C."/>
            <person name="Tu Z.J."/>
            <person name="Loftus B."/>
            <person name="Xi Z."/>
            <person name="Megy K."/>
            <person name="Grabherr M."/>
            <person name="Ren Q."/>
            <person name="Zdobnov E.M."/>
            <person name="Lobo N.F."/>
            <person name="Campbell K.S."/>
            <person name="Brown S.E."/>
            <person name="Bonaldo M.F."/>
            <person name="Zhu J."/>
            <person name="Sinkins S.P."/>
            <person name="Hogenkamp D.G."/>
            <person name="Amedeo P."/>
            <person name="Arensburger P."/>
            <person name="Atkinson P.W."/>
            <person name="Bidwell S."/>
            <person name="Biedler J."/>
            <person name="Birney E."/>
            <person name="Bruggner R.V."/>
            <person name="Costas J."/>
            <person name="Coy M.R."/>
            <person name="Crabtree J."/>
            <person name="Crawford M."/>
            <person name="Debruyn B."/>
            <person name="Decaprio D."/>
            <person name="Eiglmeier K."/>
            <person name="Eisenstadt E."/>
            <person name="El-Dorry H."/>
            <person name="Gelbart W.M."/>
            <person name="Gomes S.L."/>
            <person name="Hammond M."/>
            <person name="Hannick L.I."/>
            <person name="Hogan J.R."/>
            <person name="Holmes M.H."/>
            <person name="Jaffe D."/>
            <person name="Johnston J.S."/>
            <person name="Kennedy R.C."/>
            <person name="Koo H."/>
            <person name="Kravitz S."/>
            <person name="Kriventseva E.V."/>
            <person name="Kulp D."/>
            <person name="Labutti K."/>
            <person name="Lee E."/>
            <person name="Li S."/>
            <person name="Lovin D.D."/>
            <person name="Mao C."/>
            <person name="Mauceli E."/>
            <person name="Menck C.F."/>
            <person name="Miller J.R."/>
            <person name="Montgomery P."/>
            <person name="Mori A."/>
            <person name="Nascimento A.L."/>
            <person name="Naveira H.F."/>
            <person name="Nusbaum C."/>
            <person name="O'leary S."/>
            <person name="Orvis J."/>
            <person name="Pertea M."/>
            <person name="Quesneville H."/>
            <person name="Reidenbach K.R."/>
            <person name="Rogers Y.H."/>
            <person name="Roth C.W."/>
            <person name="Schneider J.R."/>
            <person name="Schatz M."/>
            <person name="Shumway M."/>
            <person name="Stanke M."/>
            <person name="Stinson E.O."/>
            <person name="Tubio J.M."/>
            <person name="Vanzee J.P."/>
            <person name="Verjovski-Almeida S."/>
            <person name="Werner D."/>
            <person name="White O."/>
            <person name="Wyder S."/>
            <person name="Zeng Q."/>
            <person name="Zhao Q."/>
            <person name="Zhao Y."/>
            <person name="Hill C.A."/>
            <person name="Raikhel A.S."/>
            <person name="Soares M.B."/>
            <person name="Knudson D.L."/>
            <person name="Lee N.H."/>
            <person name="Galagan J."/>
            <person name="Salzberg S.L."/>
            <person name="Paulsen I.T."/>
            <person name="Dimopoulos G."/>
            <person name="Collins F.H."/>
            <person name="Birren B."/>
            <person name="Fraser-Liggett C.M."/>
            <person name="Severson D.W."/>
        </authorList>
    </citation>
    <scope>NUCLEOTIDE SEQUENCE [LARGE SCALE GENOMIC DNA]</scope>
    <source>
        <strain evidence="11">Liverpool</strain>
    </source>
</reference>
<reference evidence="11" key="3">
    <citation type="submission" date="2012-09" db="EMBL/GenBank/DDBJ databases">
        <authorList>
            <consortium name="VectorBase"/>
        </authorList>
    </citation>
    <scope>NUCLEOTIDE SEQUENCE</scope>
    <source>
        <strain evidence="11">Liverpool</strain>
    </source>
</reference>
<dbReference type="GO" id="GO:0005886">
    <property type="term" value="C:plasma membrane"/>
    <property type="evidence" value="ECO:0007669"/>
    <property type="project" value="UniProtKB-SubCell"/>
</dbReference>
<keyword evidence="4 10" id="KW-0812">Transmembrane</keyword>
<dbReference type="PANTHER" id="PTHR21137">
    <property type="entry name" value="ODORANT RECEPTOR"/>
    <property type="match status" value="1"/>
</dbReference>
<evidence type="ECO:0000313" key="12">
    <source>
        <dbReference type="Proteomes" id="UP000682892"/>
    </source>
</evidence>
<keyword evidence="9 10" id="KW-0807">Transducer</keyword>
<dbReference type="GO" id="GO:0007165">
    <property type="term" value="P:signal transduction"/>
    <property type="evidence" value="ECO:0007669"/>
    <property type="project" value="UniProtKB-KW"/>
</dbReference>
<evidence type="ECO:0000256" key="5">
    <source>
        <dbReference type="ARBA" id="ARBA00022725"/>
    </source>
</evidence>